<dbReference type="PROSITE" id="PS00587">
    <property type="entry name" value="GLYCOSYL_HYDROL_F17"/>
    <property type="match status" value="1"/>
</dbReference>
<gene>
    <name evidence="9" type="ORF">KI387_003236</name>
</gene>
<dbReference type="AlphaFoldDB" id="A0AA38LMX6"/>
<keyword evidence="3 7" id="KW-0378">Hydrolase</keyword>
<dbReference type="InterPro" id="IPR044965">
    <property type="entry name" value="Glyco_hydro_17_plant"/>
</dbReference>
<evidence type="ECO:0000256" key="1">
    <source>
        <dbReference type="ARBA" id="ARBA00008773"/>
    </source>
</evidence>
<sequence length="445" mass="48727">MVAALMGCAVEGVGVNWGTMASHPLPPDIVVQMLKDNGINTVKLFDADGSTLKALAGTDIEVMVAIPNNMLQHLCDSYKAAKKWVKENVTRYNFDGGNSWPNRKLSVDGNVSLADKIKTTVPLNADVYNSPADNQVPSAGDFREDIRDLMVQLVKFLNDNGGPFTVNIYPFLSLYADEGFPVNFAFFDGDSTPVVDGKIQYTNVFDANFDTLVASLNKAGVPNMSILVGEVGWPTNGNTRATIDLCPQRFYQGLMKKLINGQGTPLRPGNFSVYLFSLLDEDVKSVAPGNFERHWGIFQYDGQPKYEMDLPGQNGGLVPAKNVQYMPQKWCVFNSNSTNTSTLIESITYACERADCTALGYGSSCNNLDMEGNASYAFNMYFQVNDQYTINCIFDGLATITEQNASSGSCNFPIQILNGAAERSFMAHTDWAMVLMGVVVLLSLF</sequence>
<evidence type="ECO:0000256" key="3">
    <source>
        <dbReference type="ARBA" id="ARBA00022801"/>
    </source>
</evidence>
<feature type="domain" description="X8" evidence="8">
    <location>
        <begin position="329"/>
        <end position="412"/>
    </location>
</feature>
<dbReference type="SUPFAM" id="SSF51445">
    <property type="entry name" value="(Trans)glycosidases"/>
    <property type="match status" value="1"/>
</dbReference>
<evidence type="ECO:0000259" key="8">
    <source>
        <dbReference type="SMART" id="SM00768"/>
    </source>
</evidence>
<evidence type="ECO:0000256" key="2">
    <source>
        <dbReference type="ARBA" id="ARBA00022729"/>
    </source>
</evidence>
<dbReference type="Gene3D" id="1.20.58.1040">
    <property type="match status" value="1"/>
</dbReference>
<keyword evidence="5 7" id="KW-0326">Glycosidase</keyword>
<keyword evidence="4" id="KW-1015">Disulfide bond</keyword>
<dbReference type="GO" id="GO:0005975">
    <property type="term" value="P:carbohydrate metabolic process"/>
    <property type="evidence" value="ECO:0007669"/>
    <property type="project" value="InterPro"/>
</dbReference>
<reference evidence="9 10" key="1">
    <citation type="journal article" date="2021" name="Nat. Plants">
        <title>The Taxus genome provides insights into paclitaxel biosynthesis.</title>
        <authorList>
            <person name="Xiong X."/>
            <person name="Gou J."/>
            <person name="Liao Q."/>
            <person name="Li Y."/>
            <person name="Zhou Q."/>
            <person name="Bi G."/>
            <person name="Li C."/>
            <person name="Du R."/>
            <person name="Wang X."/>
            <person name="Sun T."/>
            <person name="Guo L."/>
            <person name="Liang H."/>
            <person name="Lu P."/>
            <person name="Wu Y."/>
            <person name="Zhang Z."/>
            <person name="Ro D.K."/>
            <person name="Shang Y."/>
            <person name="Huang S."/>
            <person name="Yan J."/>
        </authorList>
    </citation>
    <scope>NUCLEOTIDE SEQUENCE [LARGE SCALE GENOMIC DNA]</scope>
    <source>
        <strain evidence="9">Ta-2019</strain>
    </source>
</reference>
<comment type="caution">
    <text evidence="9">The sequence shown here is derived from an EMBL/GenBank/DDBJ whole genome shotgun (WGS) entry which is preliminary data.</text>
</comment>
<dbReference type="PANTHER" id="PTHR32227">
    <property type="entry name" value="GLUCAN ENDO-1,3-BETA-GLUCOSIDASE BG1-RELATED-RELATED"/>
    <property type="match status" value="1"/>
</dbReference>
<evidence type="ECO:0000256" key="4">
    <source>
        <dbReference type="ARBA" id="ARBA00023157"/>
    </source>
</evidence>
<keyword evidence="2" id="KW-0732">Signal</keyword>
<evidence type="ECO:0000256" key="5">
    <source>
        <dbReference type="ARBA" id="ARBA00023295"/>
    </source>
</evidence>
<accession>A0AA38LMX6</accession>
<dbReference type="FunFam" id="1.20.58.1040:FF:000002">
    <property type="entry name" value="Glucan endo-1,3-beta-glucosidase 8"/>
    <property type="match status" value="1"/>
</dbReference>
<evidence type="ECO:0000313" key="10">
    <source>
        <dbReference type="Proteomes" id="UP000824469"/>
    </source>
</evidence>
<dbReference type="GO" id="GO:0004553">
    <property type="term" value="F:hydrolase activity, hydrolyzing O-glycosyl compounds"/>
    <property type="evidence" value="ECO:0007669"/>
    <property type="project" value="InterPro"/>
</dbReference>
<proteinExistence type="inferred from homology"/>
<name>A0AA38LMX6_TAXCH</name>
<evidence type="ECO:0000256" key="7">
    <source>
        <dbReference type="RuleBase" id="RU004336"/>
    </source>
</evidence>
<dbReference type="InterPro" id="IPR017853">
    <property type="entry name" value="GH"/>
</dbReference>
<keyword evidence="10" id="KW-1185">Reference proteome</keyword>
<comment type="similarity">
    <text evidence="1 6">Belongs to the glycosyl hydrolase 17 family.</text>
</comment>
<dbReference type="Pfam" id="PF00332">
    <property type="entry name" value="Glyco_hydro_17"/>
    <property type="match status" value="2"/>
</dbReference>
<dbReference type="Gene3D" id="3.20.20.80">
    <property type="entry name" value="Glycosidases"/>
    <property type="match status" value="2"/>
</dbReference>
<evidence type="ECO:0000313" key="9">
    <source>
        <dbReference type="EMBL" id="KAH9331128.1"/>
    </source>
</evidence>
<dbReference type="Pfam" id="PF07983">
    <property type="entry name" value="X8"/>
    <property type="match status" value="1"/>
</dbReference>
<dbReference type="InterPro" id="IPR012946">
    <property type="entry name" value="X8"/>
</dbReference>
<dbReference type="EMBL" id="JAHRHJ020000001">
    <property type="protein sequence ID" value="KAH9331128.1"/>
    <property type="molecule type" value="Genomic_DNA"/>
</dbReference>
<dbReference type="Proteomes" id="UP000824469">
    <property type="component" value="Unassembled WGS sequence"/>
</dbReference>
<evidence type="ECO:0000256" key="6">
    <source>
        <dbReference type="RuleBase" id="RU004335"/>
    </source>
</evidence>
<dbReference type="SMART" id="SM00768">
    <property type="entry name" value="X8"/>
    <property type="match status" value="1"/>
</dbReference>
<organism evidence="9 10">
    <name type="scientific">Taxus chinensis</name>
    <name type="common">Chinese yew</name>
    <name type="synonym">Taxus wallichiana var. chinensis</name>
    <dbReference type="NCBI Taxonomy" id="29808"/>
    <lineage>
        <taxon>Eukaryota</taxon>
        <taxon>Viridiplantae</taxon>
        <taxon>Streptophyta</taxon>
        <taxon>Embryophyta</taxon>
        <taxon>Tracheophyta</taxon>
        <taxon>Spermatophyta</taxon>
        <taxon>Pinopsida</taxon>
        <taxon>Pinidae</taxon>
        <taxon>Conifers II</taxon>
        <taxon>Cupressales</taxon>
        <taxon>Taxaceae</taxon>
        <taxon>Taxus</taxon>
    </lineage>
</organism>
<dbReference type="OMA" id="ANWVETN"/>
<protein>
    <recommendedName>
        <fullName evidence="8">X8 domain-containing protein</fullName>
    </recommendedName>
</protein>
<dbReference type="InterPro" id="IPR000490">
    <property type="entry name" value="Glyco_hydro_17"/>
</dbReference>